<name>A0A9C6U4S6_FRAOC</name>
<feature type="compositionally biased region" description="Basic and acidic residues" evidence="1">
    <location>
        <begin position="167"/>
        <end position="176"/>
    </location>
</feature>
<feature type="region of interest" description="Disordered" evidence="1">
    <location>
        <begin position="1"/>
        <end position="20"/>
    </location>
</feature>
<gene>
    <name evidence="3" type="primary">LOC127749326</name>
</gene>
<feature type="compositionally biased region" description="Acidic residues" evidence="1">
    <location>
        <begin position="144"/>
        <end position="166"/>
    </location>
</feature>
<evidence type="ECO:0000313" key="3">
    <source>
        <dbReference type="RefSeq" id="XP_052123057.1"/>
    </source>
</evidence>
<feature type="region of interest" description="Disordered" evidence="1">
    <location>
        <begin position="132"/>
        <end position="176"/>
    </location>
</feature>
<accession>A0A9C6U4S6</accession>
<proteinExistence type="predicted"/>
<organism evidence="2 3">
    <name type="scientific">Frankliniella occidentalis</name>
    <name type="common">Western flower thrips</name>
    <name type="synonym">Euthrips occidentalis</name>
    <dbReference type="NCBI Taxonomy" id="133901"/>
    <lineage>
        <taxon>Eukaryota</taxon>
        <taxon>Metazoa</taxon>
        <taxon>Ecdysozoa</taxon>
        <taxon>Arthropoda</taxon>
        <taxon>Hexapoda</taxon>
        <taxon>Insecta</taxon>
        <taxon>Pterygota</taxon>
        <taxon>Neoptera</taxon>
        <taxon>Paraneoptera</taxon>
        <taxon>Thysanoptera</taxon>
        <taxon>Terebrantia</taxon>
        <taxon>Thripoidea</taxon>
        <taxon>Thripidae</taxon>
        <taxon>Frankliniella</taxon>
    </lineage>
</organism>
<reference evidence="3" key="1">
    <citation type="submission" date="2025-08" db="UniProtKB">
        <authorList>
            <consortium name="RefSeq"/>
        </authorList>
    </citation>
    <scope>IDENTIFICATION</scope>
    <source>
        <tissue evidence="3">Whole organism</tissue>
    </source>
</reference>
<keyword evidence="2" id="KW-1185">Reference proteome</keyword>
<dbReference type="GeneID" id="127749326"/>
<dbReference type="Proteomes" id="UP000504606">
    <property type="component" value="Unplaced"/>
</dbReference>
<dbReference type="AlphaFoldDB" id="A0A9C6U4S6"/>
<dbReference type="RefSeq" id="XP_052123057.1">
    <property type="nucleotide sequence ID" value="XM_052267097.1"/>
</dbReference>
<sequence>MKPRAHREPRKNPRPPQTSEMVLSAVRELAGAAAAETAASSGSPAVQGARPRDVVRYIRREYNVRAAWVKRDVNNALRWGVEYGLLTKPQWGVYLPAPASPAELSQQARRESMLRRAVEGFREAGLLARLNHIGMNPDPNHDDAADEPTFGDDEADEPTFGDDEADEPHPDEEGNC</sequence>
<evidence type="ECO:0000256" key="1">
    <source>
        <dbReference type="SAM" id="MobiDB-lite"/>
    </source>
</evidence>
<feature type="compositionally biased region" description="Basic residues" evidence="1">
    <location>
        <begin position="1"/>
        <end position="13"/>
    </location>
</feature>
<protein>
    <submittedName>
        <fullName evidence="3">Uncharacterized protein LOC127749326 isoform X2</fullName>
    </submittedName>
</protein>
<evidence type="ECO:0000313" key="2">
    <source>
        <dbReference type="Proteomes" id="UP000504606"/>
    </source>
</evidence>